<organism evidence="7 8">
    <name type="scientific">Dioscorea zingiberensis</name>
    <dbReference type="NCBI Taxonomy" id="325984"/>
    <lineage>
        <taxon>Eukaryota</taxon>
        <taxon>Viridiplantae</taxon>
        <taxon>Streptophyta</taxon>
        <taxon>Embryophyta</taxon>
        <taxon>Tracheophyta</taxon>
        <taxon>Spermatophyta</taxon>
        <taxon>Magnoliopsida</taxon>
        <taxon>Liliopsida</taxon>
        <taxon>Dioscoreales</taxon>
        <taxon>Dioscoreaceae</taxon>
        <taxon>Dioscorea</taxon>
    </lineage>
</organism>
<keyword evidence="5" id="KW-0804">Transcription</keyword>
<evidence type="ECO:0000259" key="6">
    <source>
        <dbReference type="Pfam" id="PF23121"/>
    </source>
</evidence>
<dbReference type="EMBL" id="JAGGNH010000005">
    <property type="protein sequence ID" value="KAJ0973338.1"/>
    <property type="molecule type" value="Genomic_DNA"/>
</dbReference>
<dbReference type="PANTHER" id="PTHR33304">
    <property type="match status" value="1"/>
</dbReference>
<gene>
    <name evidence="7" type="ORF">J5N97_021297</name>
</gene>
<evidence type="ECO:0000313" key="7">
    <source>
        <dbReference type="EMBL" id="KAJ0973338.1"/>
    </source>
</evidence>
<keyword evidence="3" id="KW-0862">Zinc</keyword>
<keyword evidence="1" id="KW-0479">Metal-binding</keyword>
<evidence type="ECO:0000313" key="8">
    <source>
        <dbReference type="Proteomes" id="UP001085076"/>
    </source>
</evidence>
<dbReference type="OrthoDB" id="787165at2759"/>
<evidence type="ECO:0000256" key="1">
    <source>
        <dbReference type="ARBA" id="ARBA00022723"/>
    </source>
</evidence>
<accession>A0A9D5HEH6</accession>
<dbReference type="AlphaFoldDB" id="A0A9D5HEH6"/>
<evidence type="ECO:0000256" key="3">
    <source>
        <dbReference type="ARBA" id="ARBA00022833"/>
    </source>
</evidence>
<keyword evidence="4" id="KW-0805">Transcription regulation</keyword>
<dbReference type="Proteomes" id="UP001085076">
    <property type="component" value="Miscellaneous, Linkage group lg05"/>
</dbReference>
<reference evidence="7" key="1">
    <citation type="submission" date="2021-03" db="EMBL/GenBank/DDBJ databases">
        <authorList>
            <person name="Li Z."/>
            <person name="Yang C."/>
        </authorList>
    </citation>
    <scope>NUCLEOTIDE SEQUENCE</scope>
    <source>
        <strain evidence="7">Dzin_1.0</strain>
        <tissue evidence="7">Leaf</tissue>
    </source>
</reference>
<keyword evidence="2" id="KW-0863">Zinc-finger</keyword>
<dbReference type="InterPro" id="IPR049914">
    <property type="entry name" value="PHD1-3/5-6"/>
</dbReference>
<evidence type="ECO:0000256" key="2">
    <source>
        <dbReference type="ARBA" id="ARBA00022771"/>
    </source>
</evidence>
<feature type="domain" description="AIPP2-like SPOC-like" evidence="6">
    <location>
        <begin position="512"/>
        <end position="638"/>
    </location>
</feature>
<protein>
    <recommendedName>
        <fullName evidence="6">AIPP2-like SPOC-like domain-containing protein</fullName>
    </recommendedName>
</protein>
<evidence type="ECO:0000256" key="5">
    <source>
        <dbReference type="ARBA" id="ARBA00023163"/>
    </source>
</evidence>
<dbReference type="GO" id="GO:0008270">
    <property type="term" value="F:zinc ion binding"/>
    <property type="evidence" value="ECO:0007669"/>
    <property type="project" value="UniProtKB-KW"/>
</dbReference>
<evidence type="ECO:0000256" key="4">
    <source>
        <dbReference type="ARBA" id="ARBA00023015"/>
    </source>
</evidence>
<keyword evidence="8" id="KW-1185">Reference proteome</keyword>
<dbReference type="Pfam" id="PF23121">
    <property type="entry name" value="SPOC_AIPP2"/>
    <property type="match status" value="1"/>
</dbReference>
<sequence>MAAICQRCGATGYEELLIYCCECQISAEHFYCGPRISENWKCELCKARDPKMLSPFQVGLYRYRNRKNVKHRDKKTNCVLEKVLLQKPRIDNVGRAADRAYVNSERTHHSSIVDTSKLQSPFKIVDASNTDGFSLKIKKDKKFKRPKSRLVLAEVDEINEDDAPGPIGKSAFKKIDGSYVASEPTHHFSVSDTSKIGSPVKILDASNIEGFSSKVKKDENFKRPKRRLVLPEEDEINEDDVPGPIGKSSFKKIDRSYVTSEPTHHVAIVDTSKIGSPVKFVDVSNIEGFSSKIKDKNFKRPKSRLVLAEEDEINEDDVPSPIGKSAFKKIDGSYVASEPTHHFSVADTSKIGSPVKILDASNIEGFSAKVKKDENFKRPKRRLVLAEEDEINEDDVPGPIGKSSFKKIDRSYVTSEPTHHVAIVDTSKIGSPVKLVDVSNIEGFSSEIKDKNFKRPRGLVLAEEDEIKDVSGPIGNSAFDKLVSQTGKALSTQATSINEDYVPAMPIIDCAWRGCFEISNVVYGPLSAHLSNKACGKVRAIPIMLFPQLLHAEKLPRLDVWPKSFEASPPNEHNIGLYFFPHCERSESMHQQLLNDLINKDIALKVTLDTVELIIFTSIILPECSRRFHGKFYLWGGFRGRKVPVQFQGCAESDAKEQIESSSPNVQNSENGSLSHYLGKLERHVPSPRMLDRCLSKLGQLDEKHLIPQKEELEEGEICEEATLVDQNDNDENVDYCLKLFPLHGEGIAISTRSTSGDGVSLELEIGRSVSNQAAWHLDRGSESALILG</sequence>
<reference evidence="7" key="2">
    <citation type="journal article" date="2022" name="Hortic Res">
        <title>The genome of Dioscorea zingiberensis sheds light on the biosynthesis, origin and evolution of the medicinally important diosgenin saponins.</title>
        <authorList>
            <person name="Li Y."/>
            <person name="Tan C."/>
            <person name="Li Z."/>
            <person name="Guo J."/>
            <person name="Li S."/>
            <person name="Chen X."/>
            <person name="Wang C."/>
            <person name="Dai X."/>
            <person name="Yang H."/>
            <person name="Song W."/>
            <person name="Hou L."/>
            <person name="Xu J."/>
            <person name="Tong Z."/>
            <person name="Xu A."/>
            <person name="Yuan X."/>
            <person name="Wang W."/>
            <person name="Yang Q."/>
            <person name="Chen L."/>
            <person name="Sun Z."/>
            <person name="Wang K."/>
            <person name="Pan B."/>
            <person name="Chen J."/>
            <person name="Bao Y."/>
            <person name="Liu F."/>
            <person name="Qi X."/>
            <person name="Gang D.R."/>
            <person name="Wen J."/>
            <person name="Li J."/>
        </authorList>
    </citation>
    <scope>NUCLEOTIDE SEQUENCE</scope>
    <source>
        <strain evidence="7">Dzin_1.0</strain>
    </source>
</reference>
<dbReference type="InterPro" id="IPR056280">
    <property type="entry name" value="AIPP2-like_SPOC"/>
</dbReference>
<comment type="caution">
    <text evidence="7">The sequence shown here is derived from an EMBL/GenBank/DDBJ whole genome shotgun (WGS) entry which is preliminary data.</text>
</comment>
<dbReference type="GO" id="GO:0140566">
    <property type="term" value="F:histone reader activity"/>
    <property type="evidence" value="ECO:0007669"/>
    <property type="project" value="InterPro"/>
</dbReference>
<dbReference type="GO" id="GO:0034244">
    <property type="term" value="P:negative regulation of transcription elongation by RNA polymerase II"/>
    <property type="evidence" value="ECO:0007669"/>
    <property type="project" value="InterPro"/>
</dbReference>
<name>A0A9D5HEH6_9LILI</name>
<proteinExistence type="predicted"/>
<dbReference type="PANTHER" id="PTHR33304:SF49">
    <property type="entry name" value="OS12G0161500 PROTEIN"/>
    <property type="match status" value="1"/>
</dbReference>